<dbReference type="InterPro" id="IPR036322">
    <property type="entry name" value="WD40_repeat_dom_sf"/>
</dbReference>
<dbReference type="GO" id="GO:1990423">
    <property type="term" value="C:RZZ complex"/>
    <property type="evidence" value="ECO:0007669"/>
    <property type="project" value="TreeGrafter"/>
</dbReference>
<proteinExistence type="predicted"/>
<dbReference type="GO" id="GO:0031267">
    <property type="term" value="F:small GTPase binding"/>
    <property type="evidence" value="ECO:0007669"/>
    <property type="project" value="TreeGrafter"/>
</dbReference>
<dbReference type="GO" id="GO:0007094">
    <property type="term" value="P:mitotic spindle assembly checkpoint signaling"/>
    <property type="evidence" value="ECO:0007669"/>
    <property type="project" value="TreeGrafter"/>
</dbReference>
<dbReference type="RefSeq" id="XP_016608042.1">
    <property type="nucleotide sequence ID" value="XM_016752589.1"/>
</dbReference>
<feature type="compositionally biased region" description="Low complexity" evidence="1">
    <location>
        <begin position="1402"/>
        <end position="1419"/>
    </location>
</feature>
<dbReference type="InterPro" id="IPR055405">
    <property type="entry name" value="ARM_KNTC1_3rd"/>
</dbReference>
<name>A0A0L0HG07_SPIPD</name>
<dbReference type="InterPro" id="IPR015943">
    <property type="entry name" value="WD40/YVTN_repeat-like_dom_sf"/>
</dbReference>
<dbReference type="GO" id="GO:1903394">
    <property type="term" value="P:protein localization to kinetochore involved in kinetochore assembly"/>
    <property type="evidence" value="ECO:0007669"/>
    <property type="project" value="TreeGrafter"/>
</dbReference>
<dbReference type="EMBL" id="KQ257456">
    <property type="protein sequence ID" value="KND00003.1"/>
    <property type="molecule type" value="Genomic_DNA"/>
</dbReference>
<feature type="region of interest" description="Disordered" evidence="1">
    <location>
        <begin position="1940"/>
        <end position="1965"/>
    </location>
</feature>
<dbReference type="PANTHER" id="PTHR15688:SF1">
    <property type="entry name" value="KINETOCHORE-ASSOCIATED PROTEIN 1"/>
    <property type="match status" value="1"/>
</dbReference>
<feature type="compositionally biased region" description="Basic and acidic residues" evidence="1">
    <location>
        <begin position="13"/>
        <end position="34"/>
    </location>
</feature>
<dbReference type="SUPFAM" id="SSF50978">
    <property type="entry name" value="WD40 repeat-like"/>
    <property type="match status" value="1"/>
</dbReference>
<dbReference type="Proteomes" id="UP000053201">
    <property type="component" value="Unassembled WGS sequence"/>
</dbReference>
<dbReference type="Pfam" id="PF24506">
    <property type="entry name" value="KNTC1_N"/>
    <property type="match status" value="1"/>
</dbReference>
<evidence type="ECO:0000259" key="3">
    <source>
        <dbReference type="Pfam" id="PF24506"/>
    </source>
</evidence>
<dbReference type="InterPro" id="IPR019374">
    <property type="entry name" value="Ribosomal_mS22"/>
</dbReference>
<evidence type="ECO:0000259" key="6">
    <source>
        <dbReference type="Pfam" id="PF24520"/>
    </source>
</evidence>
<dbReference type="eggNOG" id="KOG4256">
    <property type="taxonomic scope" value="Eukaryota"/>
</dbReference>
<feature type="domain" description="KNTC1 second ARM-repeats" evidence="5">
    <location>
        <begin position="860"/>
        <end position="1029"/>
    </location>
</feature>
<feature type="compositionally biased region" description="Basic and acidic residues" evidence="1">
    <location>
        <begin position="1212"/>
        <end position="1233"/>
    </location>
</feature>
<dbReference type="InterPro" id="IPR055402">
    <property type="entry name" value="KNTC1_N"/>
</dbReference>
<feature type="region of interest" description="Disordered" evidence="1">
    <location>
        <begin position="1210"/>
        <end position="1246"/>
    </location>
</feature>
<evidence type="ECO:0000313" key="7">
    <source>
        <dbReference type="EMBL" id="KND00003.1"/>
    </source>
</evidence>
<feature type="domain" description="KNTC1 third ARM-repeats" evidence="4">
    <location>
        <begin position="1550"/>
        <end position="1747"/>
    </location>
</feature>
<evidence type="ECO:0000259" key="5">
    <source>
        <dbReference type="Pfam" id="PF24516"/>
    </source>
</evidence>
<dbReference type="GeneID" id="27687802"/>
<dbReference type="Pfam" id="PF24520">
    <property type="entry name" value="ARM_KNTC1_1st"/>
    <property type="match status" value="1"/>
</dbReference>
<dbReference type="Pfam" id="PF10493">
    <property type="entry name" value="Rod_C"/>
    <property type="match status" value="1"/>
</dbReference>
<feature type="domain" description="KNTC1 first ARM-repeats" evidence="6">
    <location>
        <begin position="470"/>
        <end position="720"/>
    </location>
</feature>
<dbReference type="OrthoDB" id="343783at2759"/>
<dbReference type="InterPro" id="IPR052802">
    <property type="entry name" value="KNTC1"/>
</dbReference>
<protein>
    <submittedName>
        <fullName evidence="7">Uncharacterized protein</fullName>
    </submittedName>
</protein>
<dbReference type="InParanoid" id="A0A0L0HG07"/>
<dbReference type="VEuPathDB" id="FungiDB:SPPG_04350"/>
<dbReference type="InterPro" id="IPR055403">
    <property type="entry name" value="ARM_KNTC1_1st"/>
</dbReference>
<dbReference type="InterPro" id="IPR055404">
    <property type="entry name" value="ARM_KNTC1_2nd"/>
</dbReference>
<feature type="compositionally biased region" description="Polar residues" evidence="1">
    <location>
        <begin position="1948"/>
        <end position="1959"/>
    </location>
</feature>
<dbReference type="GO" id="GO:0005828">
    <property type="term" value="C:kinetochore microtubule"/>
    <property type="evidence" value="ECO:0007669"/>
    <property type="project" value="TreeGrafter"/>
</dbReference>
<dbReference type="InterPro" id="IPR019527">
    <property type="entry name" value="RZZ-complex_KNTC1/ROD_C"/>
</dbReference>
<dbReference type="Pfam" id="PF24515">
    <property type="entry name" value="ARM_KNTC1_3rd"/>
    <property type="match status" value="1"/>
</dbReference>
<feature type="region of interest" description="Disordered" evidence="1">
    <location>
        <begin position="1393"/>
        <end position="1423"/>
    </location>
</feature>
<dbReference type="OMA" id="KXAISLV"/>
<dbReference type="Pfam" id="PF10245">
    <property type="entry name" value="MRP-S22"/>
    <property type="match status" value="1"/>
</dbReference>
<dbReference type="Gene3D" id="2.130.10.10">
    <property type="entry name" value="YVTN repeat-like/Quinoprotein amine dehydrogenase"/>
    <property type="match status" value="1"/>
</dbReference>
<reference evidence="7 8" key="1">
    <citation type="submission" date="2009-08" db="EMBL/GenBank/DDBJ databases">
        <title>The Genome Sequence of Spizellomyces punctatus strain DAOM BR117.</title>
        <authorList>
            <consortium name="The Broad Institute Genome Sequencing Platform"/>
            <person name="Russ C."/>
            <person name="Cuomo C."/>
            <person name="Shea T."/>
            <person name="Young S.K."/>
            <person name="Zeng Q."/>
            <person name="Koehrsen M."/>
            <person name="Haas B."/>
            <person name="Borodovsky M."/>
            <person name="Guigo R."/>
            <person name="Alvarado L."/>
            <person name="Berlin A."/>
            <person name="Bochicchio J."/>
            <person name="Borenstein D."/>
            <person name="Chapman S."/>
            <person name="Chen Z."/>
            <person name="Engels R."/>
            <person name="Freedman E."/>
            <person name="Gellesch M."/>
            <person name="Goldberg J."/>
            <person name="Griggs A."/>
            <person name="Gujja S."/>
            <person name="Heiman D."/>
            <person name="Hepburn T."/>
            <person name="Howarth C."/>
            <person name="Jen D."/>
            <person name="Larson L."/>
            <person name="Lewis B."/>
            <person name="Mehta T."/>
            <person name="Park D."/>
            <person name="Pearson M."/>
            <person name="Roberts A."/>
            <person name="Saif S."/>
            <person name="Shenoy N."/>
            <person name="Sisk P."/>
            <person name="Stolte C."/>
            <person name="Sykes S."/>
            <person name="Thomson T."/>
            <person name="Walk T."/>
            <person name="White J."/>
            <person name="Yandava C."/>
            <person name="Burger G."/>
            <person name="Gray M.W."/>
            <person name="Holland P.W.H."/>
            <person name="King N."/>
            <person name="Lang F.B.F."/>
            <person name="Roger A.J."/>
            <person name="Ruiz-Trillo I."/>
            <person name="Lander E."/>
            <person name="Nusbaum C."/>
        </authorList>
    </citation>
    <scope>NUCLEOTIDE SEQUENCE [LARGE SCALE GENOMIC DNA]</scope>
    <source>
        <strain evidence="7 8">DAOM BR117</strain>
    </source>
</reference>
<keyword evidence="8" id="KW-1185">Reference proteome</keyword>
<evidence type="ECO:0000259" key="4">
    <source>
        <dbReference type="Pfam" id="PF24515"/>
    </source>
</evidence>
<evidence type="ECO:0000313" key="8">
    <source>
        <dbReference type="Proteomes" id="UP000053201"/>
    </source>
</evidence>
<gene>
    <name evidence="7" type="ORF">SPPG_04350</name>
</gene>
<sequence length="2512" mass="283716">MLSDELCESTGQPDKDVNVPKKLEERQEKKGEKTDLYPEGIWNVETLSPECEAATWNHGLSNDVVECSSLPRGNNEKTEDLNDRGQQSVYKVDTVARLHNLKGMKESTACTIVESPGGFCVAVEKQIHLFDSKCSTHNTTITFDCPPELVAYNRDSKFLVVGDSFGTIHFVHVESESVVFSRELLTGALEEDGRPMFLWLGFLGRASEETEELLVILRNMTMCRFTNMSMSKLGEAMASGNAKWAAELYQMIIMEKVDLMQEETDLKSVHDVAWASRQNGSHRIVVAGKGRQPLTVWHRSKLTQKTMKVDAVERLLKGCGLLKAQVDPTGRLLLLLDDSGRLSIWDFEHLFMIHHYNDTKIIDFMIMRTPSQCQGQLNIVTLTELPDVAESRFIQVIHMPSFTVTHHVRVSRNTWLVKIQQEDGQQTAHAFEDGRVHFVEGIENQQTHRISELYIRALAQTVPLYRFEQLLQSQRFAEAERFAESFELDVQLVLKTKLRHMIASVELRTLSDEDKLNHFVDGLIADLKLVEDESFCIEFCLEAMLPSFRATYRLLAFARSLAQDSARRSHAGNLSSSMFNVHQAIRRIGTYQLISFEKLNRRGGSASHNKNTAAVDGDGFDCREWHAFRIADLVAEIRDLLRSEDVRLAIVIWKRHYLDGNILPSIHQILADVPEHAALNDFVPWLRNEVLPIVQQGSDRAKLAIWIEQRARFVEAREKKPHGALEVIRLLDTVALPGMAEQGGDDRVSSARDHQLFTPATPAHYVENTILFGRTSTSTFGFESSSGKVWANGLKKQLEDLVYLWDKHDFCLTLNDYSQFSLNEIAKDLLDRVAAPELLGDAIEKHFRPYVERNALSFDELLAEYCVDLMDGSMTTGGTNTLADSSWQARVLAILSCMVDADIRADVVLELMKRTPVPWGSDVGRVFIEALQWSTTRKKDELREQYRLLKLKRMLIAYGITTFNISDKTLARGLLPRILGRIDLVNAMRDALQVVSAYHHLNKMEAYRIRLMALFEAGKVSRALRLLESGVEEDAADEMQPDADGLGLETDQQLDLIEKIGVGKEVALCLIYILDDAVKARNDDEADMNALATYSRTIDSLVELARVLHKIRDDLSNSPNTEHIGQSGSVLAPSNNPSTFTKSVTPFAAALDLELGGFDDALAILRNMAALFKEFGVTMTMGQFANERERRKVLAGFARKVFKYIGNADASPDDRKSAQTTEKMKGKQTESRRGNGTSARQEETDQSHTTLYRLAHVLGFERSRLRGILAEEAARNGDFRSALVLCKELYDKFPDGETARTLQRVAHLLTRYGAEHKEAFRDVKEFGMHSRLTSRILQLSGQAFCVCDADAIQSCLDDFKNYELQHRVFTQCDAGDYGALVASNVEPFDSNVFDESHHLGQSSNSPSSSSNSASSISSPKPAPTAEMEIANIGDKFAASVFEGNFRESSLVLSTESAMGLVSSFVLDASAFNENGVILGFQVDDSAKGKGESERGHPAHSGRLLAEFLVNNKSWQTVLWVLQRAKEAVLRVGQMRESSAWDTVIAFYCETLRRLSVAVLSSRMIDQKLAVGCLVSLPLEQAFEAYKAGMATAGQEYARVLHIAGIGIALSSAWKQRTFRINCEDLAANAKWWHQLRLLGIPFDNETFRYRVETGGHQRRIVPLLLARTGYDILTTLEFARSYDIEDDFVIVEYVKGLLLANGDEKDYQSRVAGILDDVVNKERLLNTLMKECLPRFSPYDYERILFVATQILRLDPDHHFGQRCKEVVGVLADYGRAKPPSLEELIEAKRIVSGGSIVSEQATIQDLKKMFPKCMQRLPYHALSVNPWLVLGPELTEESIPRLRPLRKVLNLNLDKFYVIAVENMFQLTAKEGEDGVSVADVQPPSGPTGAKLHFSDIKRLISSISDDVAAIETLLEVAKRFPLGPDRIQAYRMAVARAERSEPPDAVQNNAEQPTATGSPPKRSTEIKRMLIVCETEHQLKCLGMTEMQSFISVQDSMTSLMHNLYLSRSEAALDSKNDLDLHGLVNDIAKRTGVDPDEFRNWLIKKWMTADVSISDEEREMYLPSMRVQINNLLNSREEIAIQMRLLYLLQSLPLQAGIQYLLNFVSHPTSKIQTLNRVRALSVLFQLASPKELANYNYQNIKNYMQMLLYLADFEELRIMQSLREFEKCDKEAFVRSLWVNHKNELKVVQLICNICLDYRVYDLTLWESALNRLLDKKVYRYLLGVLEHLTSVPELSQITSLPRVWNGVLTGCLQMLSENSEATSAMHDRMLTLVQKCPFLFEMNVDAFVDHFTNMAMKTPVTFEDLLNALRGMAALPPTPRLSDAIKRSVSRLDSSELIQALDVIFNKADKNHSQHGSAISFGATDTWIGKTWVMRAIFDRVDELRAYELLLTTKHLNDFVQYLVDCDQIEHLVIASLKAQRTTSAYDVVQLYFARHPNRLPPLPEERREHQNIECDDLPVRDYTKPALLQVYLQTHAFDEEEEYVIKRIMERVEADRVASTPGTSRT</sequence>
<dbReference type="Pfam" id="PF24516">
    <property type="entry name" value="ARM_KNTC1_2nd"/>
    <property type="match status" value="1"/>
</dbReference>
<dbReference type="PANTHER" id="PTHR15688">
    <property type="entry name" value="KINETOCHORE-ASSOCIATED PROTEIN 1"/>
    <property type="match status" value="1"/>
</dbReference>
<dbReference type="STRING" id="645134.A0A0L0HG07"/>
<dbReference type="GO" id="GO:0005737">
    <property type="term" value="C:cytoplasm"/>
    <property type="evidence" value="ECO:0007669"/>
    <property type="project" value="TreeGrafter"/>
</dbReference>
<evidence type="ECO:0000256" key="1">
    <source>
        <dbReference type="SAM" id="MobiDB-lite"/>
    </source>
</evidence>
<feature type="domain" description="KNTC1 N-terminal" evidence="3">
    <location>
        <begin position="88"/>
        <end position="458"/>
    </location>
</feature>
<accession>A0A0L0HG07</accession>
<dbReference type="GO" id="GO:0000070">
    <property type="term" value="P:mitotic sister chromatid segregation"/>
    <property type="evidence" value="ECO:0007669"/>
    <property type="project" value="TreeGrafter"/>
</dbReference>
<feature type="region of interest" description="Disordered" evidence="1">
    <location>
        <begin position="1"/>
        <end position="34"/>
    </location>
</feature>
<evidence type="ECO:0000259" key="2">
    <source>
        <dbReference type="Pfam" id="PF10493"/>
    </source>
</evidence>
<feature type="domain" description="RZZ complex subunit KNTC1/ROD C-terminal" evidence="2">
    <location>
        <begin position="1815"/>
        <end position="2299"/>
    </location>
</feature>
<organism evidence="7 8">
    <name type="scientific">Spizellomyces punctatus (strain DAOM BR117)</name>
    <dbReference type="NCBI Taxonomy" id="645134"/>
    <lineage>
        <taxon>Eukaryota</taxon>
        <taxon>Fungi</taxon>
        <taxon>Fungi incertae sedis</taxon>
        <taxon>Chytridiomycota</taxon>
        <taxon>Chytridiomycota incertae sedis</taxon>
        <taxon>Chytridiomycetes</taxon>
        <taxon>Spizellomycetales</taxon>
        <taxon>Spizellomycetaceae</taxon>
        <taxon>Spizellomyces</taxon>
    </lineage>
</organism>